<sequence>MSTARRKATYPPCVLFSPSSKNLPGQVLVETSAIVCIEAGELTVEQVEAEFKDLVEEEWDWQVQKVSETDFSLVFPSKESLAMAIRGGGIKLPSSQCHALVMSNTADPAAVEQLVETKVKLFGVPPPFRYRDRLLVGARELGSPLVVDETSLSNVDGPIRMTVGYWAPVQLPESIMLFVNLQGFRVRVFREGVATVTGPLSPPPPHKTADDKEEEDVADSDGDRWDGLRGRHARKEPQSKAPKNHGKQIGTNRKSVPLAPPNLSVHGQGTDTVRAAKDSVLSALSEEEKKEIGWQSLSPAAREKENLRAKERSSKSNNDRPSKVCNPDLAAVATHLEFSDDNVAASKMVGEQLQGGQVIPELAVTVARAPKSRASPVEASRKSARGLGLTEGPVLERAMLAAADKEPTVDAPRKGTRQSKPAENDKATKTYTRRNGGK</sequence>
<organism evidence="2 3">
    <name type="scientific">Lolium multiflorum</name>
    <name type="common">Italian ryegrass</name>
    <name type="synonym">Lolium perenne subsp. multiflorum</name>
    <dbReference type="NCBI Taxonomy" id="4521"/>
    <lineage>
        <taxon>Eukaryota</taxon>
        <taxon>Viridiplantae</taxon>
        <taxon>Streptophyta</taxon>
        <taxon>Embryophyta</taxon>
        <taxon>Tracheophyta</taxon>
        <taxon>Spermatophyta</taxon>
        <taxon>Magnoliopsida</taxon>
        <taxon>Liliopsida</taxon>
        <taxon>Poales</taxon>
        <taxon>Poaceae</taxon>
        <taxon>BOP clade</taxon>
        <taxon>Pooideae</taxon>
        <taxon>Poodae</taxon>
        <taxon>Poeae</taxon>
        <taxon>Poeae Chloroplast Group 2 (Poeae type)</taxon>
        <taxon>Loliodinae</taxon>
        <taxon>Loliinae</taxon>
        <taxon>Lolium</taxon>
    </lineage>
</organism>
<evidence type="ECO:0000256" key="1">
    <source>
        <dbReference type="SAM" id="MobiDB-lite"/>
    </source>
</evidence>
<feature type="region of interest" description="Disordered" evidence="1">
    <location>
        <begin position="368"/>
        <end position="390"/>
    </location>
</feature>
<keyword evidence="3" id="KW-1185">Reference proteome</keyword>
<reference evidence="2" key="1">
    <citation type="submission" date="2023-07" db="EMBL/GenBank/DDBJ databases">
        <title>A chromosome-level genome assembly of Lolium multiflorum.</title>
        <authorList>
            <person name="Chen Y."/>
            <person name="Copetti D."/>
            <person name="Kolliker R."/>
            <person name="Studer B."/>
        </authorList>
    </citation>
    <scope>NUCLEOTIDE SEQUENCE</scope>
    <source>
        <strain evidence="2">02402/16</strain>
        <tissue evidence="2">Leaf</tissue>
    </source>
</reference>
<dbReference type="AlphaFoldDB" id="A0AAD8WR79"/>
<feature type="compositionally biased region" description="Acidic residues" evidence="1">
    <location>
        <begin position="211"/>
        <end position="220"/>
    </location>
</feature>
<evidence type="ECO:0000313" key="3">
    <source>
        <dbReference type="Proteomes" id="UP001231189"/>
    </source>
</evidence>
<evidence type="ECO:0000313" key="2">
    <source>
        <dbReference type="EMBL" id="KAK1677569.1"/>
    </source>
</evidence>
<dbReference type="Proteomes" id="UP001231189">
    <property type="component" value="Unassembled WGS sequence"/>
</dbReference>
<gene>
    <name evidence="2" type="ORF">QYE76_038417</name>
</gene>
<name>A0AAD8WR79_LOLMU</name>
<accession>A0AAD8WR79</accession>
<feature type="compositionally biased region" description="Basic and acidic residues" evidence="1">
    <location>
        <begin position="403"/>
        <end position="413"/>
    </location>
</feature>
<feature type="region of interest" description="Disordered" evidence="1">
    <location>
        <begin position="402"/>
        <end position="438"/>
    </location>
</feature>
<comment type="caution">
    <text evidence="2">The sequence shown here is derived from an EMBL/GenBank/DDBJ whole genome shotgun (WGS) entry which is preliminary data.</text>
</comment>
<proteinExistence type="predicted"/>
<feature type="compositionally biased region" description="Basic and acidic residues" evidence="1">
    <location>
        <begin position="301"/>
        <end position="322"/>
    </location>
</feature>
<dbReference type="EMBL" id="JAUUTY010000002">
    <property type="protein sequence ID" value="KAK1677569.1"/>
    <property type="molecule type" value="Genomic_DNA"/>
</dbReference>
<dbReference type="PANTHER" id="PTHR33170">
    <property type="entry name" value="DUF4283 DOMAIN-CONTAINING PROTEIN-RELATED"/>
    <property type="match status" value="1"/>
</dbReference>
<feature type="region of interest" description="Disordered" evidence="1">
    <location>
        <begin position="195"/>
        <end position="272"/>
    </location>
</feature>
<feature type="region of interest" description="Disordered" evidence="1">
    <location>
        <begin position="284"/>
        <end position="325"/>
    </location>
</feature>
<dbReference type="PANTHER" id="PTHR33170:SF2">
    <property type="entry name" value="OS12G0531500 PROTEIN"/>
    <property type="match status" value="1"/>
</dbReference>
<protein>
    <submittedName>
        <fullName evidence="2">Uncharacterized protein</fullName>
    </submittedName>
</protein>